<reference evidence="1" key="1">
    <citation type="submission" date="2020-05" db="EMBL/GenBank/DDBJ databases">
        <authorList>
            <person name="Chiriac C."/>
            <person name="Salcher M."/>
            <person name="Ghai R."/>
            <person name="Kavagutti S V."/>
        </authorList>
    </citation>
    <scope>NUCLEOTIDE SEQUENCE</scope>
</reference>
<dbReference type="SUPFAM" id="SSF89807">
    <property type="entry name" value="Dodecin-like"/>
    <property type="match status" value="1"/>
</dbReference>
<organism evidence="1">
    <name type="scientific">freshwater metagenome</name>
    <dbReference type="NCBI Taxonomy" id="449393"/>
    <lineage>
        <taxon>unclassified sequences</taxon>
        <taxon>metagenomes</taxon>
        <taxon>ecological metagenomes</taxon>
    </lineage>
</organism>
<protein>
    <submittedName>
        <fullName evidence="1">Unannotated protein</fullName>
    </submittedName>
</protein>
<dbReference type="InterPro" id="IPR025543">
    <property type="entry name" value="Dodecin-like"/>
</dbReference>
<dbReference type="NCBIfam" id="NF043052">
    <property type="entry name" value="DodecBact"/>
    <property type="match status" value="1"/>
</dbReference>
<dbReference type="InterPro" id="IPR036694">
    <property type="entry name" value="Dodecin-like_sf"/>
</dbReference>
<dbReference type="PANTHER" id="PTHR39324">
    <property type="entry name" value="CALCIUM DODECIN"/>
    <property type="match status" value="1"/>
</dbReference>
<gene>
    <name evidence="1" type="ORF">UFOPK3564_02746</name>
</gene>
<dbReference type="Pfam" id="PF07311">
    <property type="entry name" value="Dodecin"/>
    <property type="match status" value="1"/>
</dbReference>
<evidence type="ECO:0000313" key="1">
    <source>
        <dbReference type="EMBL" id="CAB4937641.1"/>
    </source>
</evidence>
<sequence length="70" mass="7595">MSDNVYRTIKVTGSSTESVADAIRKGVAATGKSVEKVEWFEVTSIRGHVTDGTVEHFQVTMDIGHQVTAE</sequence>
<accession>A0A6J7J439</accession>
<dbReference type="Gene3D" id="3.30.1660.10">
    <property type="entry name" value="Flavin-binding protein dodecin"/>
    <property type="match status" value="1"/>
</dbReference>
<dbReference type="InterPro" id="IPR050049">
    <property type="entry name" value="Dodecin_bact"/>
</dbReference>
<name>A0A6J7J439_9ZZZZ</name>
<dbReference type="EMBL" id="CAFBMK010000214">
    <property type="protein sequence ID" value="CAB4937641.1"/>
    <property type="molecule type" value="Genomic_DNA"/>
</dbReference>
<dbReference type="PANTHER" id="PTHR39324:SF1">
    <property type="entry name" value="CALCIUM DODECIN"/>
    <property type="match status" value="1"/>
</dbReference>
<dbReference type="AlphaFoldDB" id="A0A6J7J439"/>
<dbReference type="InterPro" id="IPR009923">
    <property type="entry name" value="Dodecin"/>
</dbReference>
<proteinExistence type="predicted"/>